<evidence type="ECO:0000313" key="1">
    <source>
        <dbReference type="EMBL" id="TWF93571.1"/>
    </source>
</evidence>
<proteinExistence type="predicted"/>
<name>A0A561U2H6_9PSEU</name>
<sequence length="58" mass="5991">MGETQSTETAESVPIYEELASELCDPADTTWQFPPVPSFASELAEAVEGGGESAAVAS</sequence>
<protein>
    <submittedName>
        <fullName evidence="1">Uncharacterized protein</fullName>
    </submittedName>
</protein>
<dbReference type="EMBL" id="VIWX01000005">
    <property type="protein sequence ID" value="TWF93571.1"/>
    <property type="molecule type" value="Genomic_DNA"/>
</dbReference>
<accession>A0A561U2H6</accession>
<comment type="caution">
    <text evidence="1">The sequence shown here is derived from an EMBL/GenBank/DDBJ whole genome shotgun (WGS) entry which is preliminary data.</text>
</comment>
<dbReference type="AlphaFoldDB" id="A0A561U2H6"/>
<dbReference type="RefSeq" id="WP_186459579.1">
    <property type="nucleotide sequence ID" value="NZ_VIWX01000005.1"/>
</dbReference>
<dbReference type="Proteomes" id="UP000316184">
    <property type="component" value="Unassembled WGS sequence"/>
</dbReference>
<organism evidence="1 2">
    <name type="scientific">Saccharopolyspora dendranthemae</name>
    <dbReference type="NCBI Taxonomy" id="1181886"/>
    <lineage>
        <taxon>Bacteria</taxon>
        <taxon>Bacillati</taxon>
        <taxon>Actinomycetota</taxon>
        <taxon>Actinomycetes</taxon>
        <taxon>Pseudonocardiales</taxon>
        <taxon>Pseudonocardiaceae</taxon>
        <taxon>Saccharopolyspora</taxon>
    </lineage>
</organism>
<evidence type="ECO:0000313" key="2">
    <source>
        <dbReference type="Proteomes" id="UP000316184"/>
    </source>
</evidence>
<keyword evidence="2" id="KW-1185">Reference proteome</keyword>
<reference evidence="1 2" key="1">
    <citation type="submission" date="2019-06" db="EMBL/GenBank/DDBJ databases">
        <title>Sequencing the genomes of 1000 actinobacteria strains.</title>
        <authorList>
            <person name="Klenk H.-P."/>
        </authorList>
    </citation>
    <scope>NUCLEOTIDE SEQUENCE [LARGE SCALE GENOMIC DNA]</scope>
    <source>
        <strain evidence="1 2">DSM 46699</strain>
    </source>
</reference>
<gene>
    <name evidence="1" type="ORF">FHU35_15424</name>
</gene>